<proteinExistence type="predicted"/>
<comment type="caution">
    <text evidence="2">The sequence shown here is derived from an EMBL/GenBank/DDBJ whole genome shotgun (WGS) entry which is preliminary data.</text>
</comment>
<keyword evidence="1" id="KW-0812">Transmembrane</keyword>
<reference evidence="2 3" key="1">
    <citation type="journal article" date="2018" name="Sci. Rep.">
        <title>Genomic signatures of local adaptation to the degree of environmental predictability in rotifers.</title>
        <authorList>
            <person name="Franch-Gras L."/>
            <person name="Hahn C."/>
            <person name="Garcia-Roger E.M."/>
            <person name="Carmona M.J."/>
            <person name="Serra M."/>
            <person name="Gomez A."/>
        </authorList>
    </citation>
    <scope>NUCLEOTIDE SEQUENCE [LARGE SCALE GENOMIC DNA]</scope>
    <source>
        <strain evidence="2">HYR1</strain>
    </source>
</reference>
<name>A0A3M7T7C6_BRAPC</name>
<evidence type="ECO:0000313" key="2">
    <source>
        <dbReference type="EMBL" id="RNA43881.1"/>
    </source>
</evidence>
<keyword evidence="1" id="KW-1133">Transmembrane helix</keyword>
<evidence type="ECO:0000313" key="3">
    <source>
        <dbReference type="Proteomes" id="UP000276133"/>
    </source>
</evidence>
<accession>A0A3M7T7C6</accession>
<dbReference type="AlphaFoldDB" id="A0A3M7T7C6"/>
<organism evidence="2 3">
    <name type="scientific">Brachionus plicatilis</name>
    <name type="common">Marine rotifer</name>
    <name type="synonym">Brachionus muelleri</name>
    <dbReference type="NCBI Taxonomy" id="10195"/>
    <lineage>
        <taxon>Eukaryota</taxon>
        <taxon>Metazoa</taxon>
        <taxon>Spiralia</taxon>
        <taxon>Gnathifera</taxon>
        <taxon>Rotifera</taxon>
        <taxon>Eurotatoria</taxon>
        <taxon>Monogononta</taxon>
        <taxon>Pseudotrocha</taxon>
        <taxon>Ploima</taxon>
        <taxon>Brachionidae</taxon>
        <taxon>Brachionus</taxon>
    </lineage>
</organism>
<dbReference type="EMBL" id="REGN01000173">
    <property type="protein sequence ID" value="RNA43881.1"/>
    <property type="molecule type" value="Genomic_DNA"/>
</dbReference>
<feature type="transmembrane region" description="Helical" evidence="1">
    <location>
        <begin position="64"/>
        <end position="83"/>
    </location>
</feature>
<protein>
    <submittedName>
        <fullName evidence="2">Uncharacterized protein</fullName>
    </submittedName>
</protein>
<keyword evidence="1" id="KW-0472">Membrane</keyword>
<dbReference type="Proteomes" id="UP000276133">
    <property type="component" value="Unassembled WGS sequence"/>
</dbReference>
<keyword evidence="3" id="KW-1185">Reference proteome</keyword>
<sequence length="89" mass="10223">MCHKLCINSRFFLKNACQNKYAIRLQIKKKLKSLQMESFAGKTCAKSAITMRTEFRWSASIKPLLFISFSLALVKFVASWLTMSSRHAS</sequence>
<gene>
    <name evidence="2" type="ORF">BpHYR1_026139</name>
</gene>
<evidence type="ECO:0000256" key="1">
    <source>
        <dbReference type="SAM" id="Phobius"/>
    </source>
</evidence>